<feature type="region of interest" description="Disordered" evidence="1">
    <location>
        <begin position="131"/>
        <end position="156"/>
    </location>
</feature>
<reference evidence="4" key="1">
    <citation type="journal article" date="2024" name="IScience">
        <title>Strigolactones Initiate the Formation of Haustorium-like Structures in Castilleja.</title>
        <authorList>
            <person name="Buerger M."/>
            <person name="Peterson D."/>
            <person name="Chory J."/>
        </authorList>
    </citation>
    <scope>NUCLEOTIDE SEQUENCE [LARGE SCALE GENOMIC DNA]</scope>
</reference>
<dbReference type="Pfam" id="PF14392">
    <property type="entry name" value="zf-CCHC_4"/>
    <property type="match status" value="1"/>
</dbReference>
<sequence length="287" mass="31927">MSIGNEIGSFIKTDLSTVTQKWKKSIRMQVEIDILNPLKSELIFSCSSRPRLLIEIRYERLVDFCYSCGLIGHKIVSCTKKVDSPNSDHNMDCFGPWMKIENSHIPNPKFNTLHCNLPPASPDGRTYINKPSRNSPDGKIPIDWPIPISRQPQRPPMFLRKPNSSGDDKMTVDLSPEKVNVGDKDIPMTKLNLSLSESSFKPILPTTEITEKGNVPSESPKAPSVPPGFKVQKSDNSHMGNLCADDILGAHSPMHVTATDTKNREALESVLFVPLFDPLFVSILGSF</sequence>
<feature type="region of interest" description="Disordered" evidence="1">
    <location>
        <begin position="210"/>
        <end position="230"/>
    </location>
</feature>
<gene>
    <name evidence="3" type="ORF">CASFOL_018168</name>
</gene>
<evidence type="ECO:0000259" key="2">
    <source>
        <dbReference type="Pfam" id="PF14392"/>
    </source>
</evidence>
<evidence type="ECO:0000313" key="3">
    <source>
        <dbReference type="EMBL" id="KAL3637720.1"/>
    </source>
</evidence>
<dbReference type="EMBL" id="JAVIJP010000023">
    <property type="protein sequence ID" value="KAL3637720.1"/>
    <property type="molecule type" value="Genomic_DNA"/>
</dbReference>
<dbReference type="PANTHER" id="PTHR31286:SF178">
    <property type="entry name" value="DUF4283 DOMAIN-CONTAINING PROTEIN"/>
    <property type="match status" value="1"/>
</dbReference>
<dbReference type="Proteomes" id="UP001632038">
    <property type="component" value="Unassembled WGS sequence"/>
</dbReference>
<organism evidence="3 4">
    <name type="scientific">Castilleja foliolosa</name>
    <dbReference type="NCBI Taxonomy" id="1961234"/>
    <lineage>
        <taxon>Eukaryota</taxon>
        <taxon>Viridiplantae</taxon>
        <taxon>Streptophyta</taxon>
        <taxon>Embryophyta</taxon>
        <taxon>Tracheophyta</taxon>
        <taxon>Spermatophyta</taxon>
        <taxon>Magnoliopsida</taxon>
        <taxon>eudicotyledons</taxon>
        <taxon>Gunneridae</taxon>
        <taxon>Pentapetalae</taxon>
        <taxon>asterids</taxon>
        <taxon>lamiids</taxon>
        <taxon>Lamiales</taxon>
        <taxon>Orobanchaceae</taxon>
        <taxon>Pedicularideae</taxon>
        <taxon>Castillejinae</taxon>
        <taxon>Castilleja</taxon>
    </lineage>
</organism>
<dbReference type="PANTHER" id="PTHR31286">
    <property type="entry name" value="GLYCINE-RICH CELL WALL STRUCTURAL PROTEIN 1.8-LIKE"/>
    <property type="match status" value="1"/>
</dbReference>
<dbReference type="InterPro" id="IPR025836">
    <property type="entry name" value="Zn_knuckle_CX2CX4HX4C"/>
</dbReference>
<evidence type="ECO:0000256" key="1">
    <source>
        <dbReference type="SAM" id="MobiDB-lite"/>
    </source>
</evidence>
<feature type="domain" description="Zinc knuckle CX2CX4HX4C" evidence="2">
    <location>
        <begin position="32"/>
        <end position="79"/>
    </location>
</feature>
<dbReference type="AlphaFoldDB" id="A0ABD3D9Y9"/>
<keyword evidence="4" id="KW-1185">Reference proteome</keyword>
<comment type="caution">
    <text evidence="3">The sequence shown here is derived from an EMBL/GenBank/DDBJ whole genome shotgun (WGS) entry which is preliminary data.</text>
</comment>
<name>A0ABD3D9Y9_9LAMI</name>
<accession>A0ABD3D9Y9</accession>
<evidence type="ECO:0000313" key="4">
    <source>
        <dbReference type="Proteomes" id="UP001632038"/>
    </source>
</evidence>
<protein>
    <recommendedName>
        <fullName evidence="2">Zinc knuckle CX2CX4HX4C domain-containing protein</fullName>
    </recommendedName>
</protein>
<proteinExistence type="predicted"/>
<dbReference type="InterPro" id="IPR040256">
    <property type="entry name" value="At4g02000-like"/>
</dbReference>